<dbReference type="EMBL" id="GBRH01254187">
    <property type="protein sequence ID" value="JAD43708.1"/>
    <property type="molecule type" value="Transcribed_RNA"/>
</dbReference>
<reference evidence="1" key="2">
    <citation type="journal article" date="2015" name="Data Brief">
        <title>Shoot transcriptome of the giant reed, Arundo donax.</title>
        <authorList>
            <person name="Barrero R.A."/>
            <person name="Guerrero F.D."/>
            <person name="Moolhuijzen P."/>
            <person name="Goolsby J.A."/>
            <person name="Tidwell J."/>
            <person name="Bellgard S.E."/>
            <person name="Bellgard M.I."/>
        </authorList>
    </citation>
    <scope>NUCLEOTIDE SEQUENCE</scope>
    <source>
        <tissue evidence="1">Shoot tissue taken approximately 20 cm above the soil surface</tissue>
    </source>
</reference>
<organism evidence="1">
    <name type="scientific">Arundo donax</name>
    <name type="common">Giant reed</name>
    <name type="synonym">Donax arundinaceus</name>
    <dbReference type="NCBI Taxonomy" id="35708"/>
    <lineage>
        <taxon>Eukaryota</taxon>
        <taxon>Viridiplantae</taxon>
        <taxon>Streptophyta</taxon>
        <taxon>Embryophyta</taxon>
        <taxon>Tracheophyta</taxon>
        <taxon>Spermatophyta</taxon>
        <taxon>Magnoliopsida</taxon>
        <taxon>Liliopsida</taxon>
        <taxon>Poales</taxon>
        <taxon>Poaceae</taxon>
        <taxon>PACMAD clade</taxon>
        <taxon>Arundinoideae</taxon>
        <taxon>Arundineae</taxon>
        <taxon>Arundo</taxon>
    </lineage>
</organism>
<dbReference type="AlphaFoldDB" id="A0A0A9A195"/>
<sequence length="31" mass="3571">MLSKGFPLQWEGVHGTYKVVTHHISQAPHER</sequence>
<reference evidence="1" key="1">
    <citation type="submission" date="2014-09" db="EMBL/GenBank/DDBJ databases">
        <authorList>
            <person name="Magalhaes I.L.F."/>
            <person name="Oliveira U."/>
            <person name="Santos F.R."/>
            <person name="Vidigal T.H.D.A."/>
            <person name="Brescovit A.D."/>
            <person name="Santos A.J."/>
        </authorList>
    </citation>
    <scope>NUCLEOTIDE SEQUENCE</scope>
    <source>
        <tissue evidence="1">Shoot tissue taken approximately 20 cm above the soil surface</tissue>
    </source>
</reference>
<evidence type="ECO:0000313" key="1">
    <source>
        <dbReference type="EMBL" id="JAD43708.1"/>
    </source>
</evidence>
<protein>
    <submittedName>
        <fullName evidence="1">Ptk1</fullName>
    </submittedName>
</protein>
<name>A0A0A9A195_ARUDO</name>
<proteinExistence type="predicted"/>
<accession>A0A0A9A195</accession>